<feature type="non-terminal residue" evidence="2">
    <location>
        <position position="1"/>
    </location>
</feature>
<accession>A0ABV4BYR5</accession>
<dbReference type="SUPFAM" id="SSF53098">
    <property type="entry name" value="Ribonuclease H-like"/>
    <property type="match status" value="1"/>
</dbReference>
<dbReference type="Pfam" id="PF13683">
    <property type="entry name" value="rve_3"/>
    <property type="match status" value="1"/>
</dbReference>
<comment type="caution">
    <text evidence="2">The sequence shown here is derived from an EMBL/GenBank/DDBJ whole genome shotgun (WGS) entry which is preliminary data.</text>
</comment>
<evidence type="ECO:0000259" key="1">
    <source>
        <dbReference type="Pfam" id="PF13683"/>
    </source>
</evidence>
<evidence type="ECO:0000313" key="3">
    <source>
        <dbReference type="Proteomes" id="UP001564657"/>
    </source>
</evidence>
<dbReference type="InterPro" id="IPR012337">
    <property type="entry name" value="RNaseH-like_sf"/>
</dbReference>
<protein>
    <submittedName>
        <fullName evidence="2">Integrase core domain-containing protein</fullName>
    </submittedName>
</protein>
<dbReference type="RefSeq" id="WP_369705906.1">
    <property type="nucleotide sequence ID" value="NZ_JBGEWD010000038.1"/>
</dbReference>
<dbReference type="InterPro" id="IPR001584">
    <property type="entry name" value="Integrase_cat-core"/>
</dbReference>
<dbReference type="Gene3D" id="3.30.420.10">
    <property type="entry name" value="Ribonuclease H-like superfamily/Ribonuclease H"/>
    <property type="match status" value="1"/>
</dbReference>
<keyword evidence="3" id="KW-1185">Reference proteome</keyword>
<reference evidence="2 3" key="1">
    <citation type="submission" date="2024-08" db="EMBL/GenBank/DDBJ databases">
        <title>Clostridium lapicellarii sp. nov., and Clostridium renhuaiense sp. nov., two species isolated from the mud in a fermentation cellar used for producing sauce-flavour Chinese liquors.</title>
        <authorList>
            <person name="Yang F."/>
            <person name="Wang H."/>
            <person name="Chen L.Q."/>
            <person name="Zhou N."/>
            <person name="Lu J.J."/>
            <person name="Pu X.X."/>
            <person name="Wan B."/>
            <person name="Wang L."/>
            <person name="Liu S.J."/>
        </authorList>
    </citation>
    <scope>NUCLEOTIDE SEQUENCE [LARGE SCALE GENOMIC DNA]</scope>
    <source>
        <strain evidence="2 3">MT-5</strain>
    </source>
</reference>
<organism evidence="2 3">
    <name type="scientific">Clostridium moutaii</name>
    <dbReference type="NCBI Taxonomy" id="3240932"/>
    <lineage>
        <taxon>Bacteria</taxon>
        <taxon>Bacillati</taxon>
        <taxon>Bacillota</taxon>
        <taxon>Clostridia</taxon>
        <taxon>Eubacteriales</taxon>
        <taxon>Clostridiaceae</taxon>
        <taxon>Clostridium</taxon>
    </lineage>
</organism>
<proteinExistence type="predicted"/>
<name>A0ABV4BYR5_9CLOT</name>
<dbReference type="EMBL" id="JBGEWD010000038">
    <property type="protein sequence ID" value="MEY8002008.1"/>
    <property type="molecule type" value="Genomic_DNA"/>
</dbReference>
<dbReference type="PANTHER" id="PTHR46889:SF4">
    <property type="entry name" value="TRANSPOSASE INSO FOR INSERTION SEQUENCE ELEMENT IS911B-RELATED"/>
    <property type="match status" value="1"/>
</dbReference>
<evidence type="ECO:0000313" key="2">
    <source>
        <dbReference type="EMBL" id="MEY8002008.1"/>
    </source>
</evidence>
<gene>
    <name evidence="2" type="ORF">AB8U03_17830</name>
</gene>
<dbReference type="PANTHER" id="PTHR46889">
    <property type="entry name" value="TRANSPOSASE INSF FOR INSERTION SEQUENCE IS3B-RELATED"/>
    <property type="match status" value="1"/>
</dbReference>
<dbReference type="Proteomes" id="UP001564657">
    <property type="component" value="Unassembled WGS sequence"/>
</dbReference>
<feature type="domain" description="Integrase catalytic" evidence="1">
    <location>
        <begin position="37"/>
        <end position="94"/>
    </location>
</feature>
<dbReference type="InterPro" id="IPR036397">
    <property type="entry name" value="RNaseH_sf"/>
</dbReference>
<dbReference type="InterPro" id="IPR050900">
    <property type="entry name" value="Transposase_IS3/IS150/IS904"/>
</dbReference>
<sequence length="122" mass="14455">AYQRAGKPTGVILHSDRGAQYCSSDYQTLLKKCSFVCSVSRKGNCWDNAPMESFWGKMKWEWLYENHYKTREEARASVFEYVEIFYNRQRIHASNKRKILYLSDTTNYYQPTSICIHDCLND</sequence>